<proteinExistence type="predicted"/>
<evidence type="ECO:0000256" key="3">
    <source>
        <dbReference type="ARBA" id="ARBA00023163"/>
    </source>
</evidence>
<feature type="domain" description="HTH marR-type" evidence="4">
    <location>
        <begin position="3"/>
        <end position="139"/>
    </location>
</feature>
<keyword evidence="6" id="KW-1185">Reference proteome</keyword>
<dbReference type="PANTHER" id="PTHR42756">
    <property type="entry name" value="TRANSCRIPTIONAL REGULATOR, MARR"/>
    <property type="match status" value="1"/>
</dbReference>
<evidence type="ECO:0000313" key="6">
    <source>
        <dbReference type="Proteomes" id="UP000076603"/>
    </source>
</evidence>
<keyword evidence="2" id="KW-0238">DNA-binding</keyword>
<dbReference type="Pfam" id="PF12802">
    <property type="entry name" value="MarR_2"/>
    <property type="match status" value="1"/>
</dbReference>
<dbReference type="SMART" id="SM00347">
    <property type="entry name" value="HTH_MARR"/>
    <property type="match status" value="1"/>
</dbReference>
<evidence type="ECO:0000259" key="4">
    <source>
        <dbReference type="PROSITE" id="PS50995"/>
    </source>
</evidence>
<reference evidence="5 6" key="1">
    <citation type="submission" date="2016-04" db="EMBL/GenBank/DDBJ databases">
        <title>Genome sequence of Clostridium magnum DSM 2767.</title>
        <authorList>
            <person name="Poehlein A."/>
            <person name="Uhlig R."/>
            <person name="Fischer R."/>
            <person name="Bahl H."/>
            <person name="Daniel R."/>
        </authorList>
    </citation>
    <scope>NUCLEOTIDE SEQUENCE [LARGE SCALE GENOMIC DNA]</scope>
    <source>
        <strain evidence="5 6">DSM 2767</strain>
    </source>
</reference>
<dbReference type="Proteomes" id="UP000076603">
    <property type="component" value="Unassembled WGS sequence"/>
</dbReference>
<dbReference type="Gene3D" id="1.10.10.10">
    <property type="entry name" value="Winged helix-like DNA-binding domain superfamily/Winged helix DNA-binding domain"/>
    <property type="match status" value="1"/>
</dbReference>
<dbReference type="InterPro" id="IPR036388">
    <property type="entry name" value="WH-like_DNA-bd_sf"/>
</dbReference>
<dbReference type="GO" id="GO:0003700">
    <property type="term" value="F:DNA-binding transcription factor activity"/>
    <property type="evidence" value="ECO:0007669"/>
    <property type="project" value="InterPro"/>
</dbReference>
<evidence type="ECO:0000256" key="1">
    <source>
        <dbReference type="ARBA" id="ARBA00023015"/>
    </source>
</evidence>
<name>A0A162SSV4_9CLOT</name>
<dbReference type="OrthoDB" id="9799663at2"/>
<dbReference type="PATRIC" id="fig|1121326.3.peg.1608"/>
<keyword evidence="1" id="KW-0805">Transcription regulation</keyword>
<evidence type="ECO:0000256" key="2">
    <source>
        <dbReference type="ARBA" id="ARBA00023125"/>
    </source>
</evidence>
<dbReference type="RefSeq" id="WP_066620641.1">
    <property type="nucleotide sequence ID" value="NZ_FQXL01000022.1"/>
</dbReference>
<protein>
    <submittedName>
        <fullName evidence="5">HTH-type transcriptional regulator SarZ</fullName>
    </submittedName>
</protein>
<dbReference type="InterPro" id="IPR000835">
    <property type="entry name" value="HTH_MarR-typ"/>
</dbReference>
<dbReference type="EMBL" id="LWAE01000002">
    <property type="protein sequence ID" value="KZL91827.1"/>
    <property type="molecule type" value="Genomic_DNA"/>
</dbReference>
<dbReference type="PRINTS" id="PR00598">
    <property type="entry name" value="HTHMARR"/>
</dbReference>
<evidence type="ECO:0000313" key="5">
    <source>
        <dbReference type="EMBL" id="KZL91827.1"/>
    </source>
</evidence>
<accession>A0A162SSV4</accession>
<comment type="caution">
    <text evidence="5">The sequence shown here is derived from an EMBL/GenBank/DDBJ whole genome shotgun (WGS) entry which is preliminary data.</text>
</comment>
<dbReference type="PANTHER" id="PTHR42756:SF1">
    <property type="entry name" value="TRANSCRIPTIONAL REPRESSOR OF EMRAB OPERON"/>
    <property type="match status" value="1"/>
</dbReference>
<gene>
    <name evidence="5" type="primary">sarZ</name>
    <name evidence="5" type="ORF">CLMAG_16330</name>
</gene>
<sequence>MNDKYIVYFISRTRKKMISFIEKQLLENGLDGLIPSHGNILTALYENNGKLTMKRIAEITGKDKSTITPLVNKLLELGYITKIKDQTDKRVTYIILTSEGNRIKDKYKAISNEVYATAYKDFSQEEKEIFLKLLKKINNNFNSTT</sequence>
<keyword evidence="3" id="KW-0804">Transcription</keyword>
<dbReference type="PROSITE" id="PS50995">
    <property type="entry name" value="HTH_MARR_2"/>
    <property type="match status" value="1"/>
</dbReference>
<dbReference type="SUPFAM" id="SSF46785">
    <property type="entry name" value="Winged helix' DNA-binding domain"/>
    <property type="match status" value="1"/>
</dbReference>
<dbReference type="AlphaFoldDB" id="A0A162SSV4"/>
<dbReference type="GO" id="GO:0003677">
    <property type="term" value="F:DNA binding"/>
    <property type="evidence" value="ECO:0007669"/>
    <property type="project" value="UniProtKB-KW"/>
</dbReference>
<organism evidence="5 6">
    <name type="scientific">Clostridium magnum DSM 2767</name>
    <dbReference type="NCBI Taxonomy" id="1121326"/>
    <lineage>
        <taxon>Bacteria</taxon>
        <taxon>Bacillati</taxon>
        <taxon>Bacillota</taxon>
        <taxon>Clostridia</taxon>
        <taxon>Eubacteriales</taxon>
        <taxon>Clostridiaceae</taxon>
        <taxon>Clostridium</taxon>
    </lineage>
</organism>
<dbReference type="STRING" id="1121326.CLMAG_16330"/>
<dbReference type="InterPro" id="IPR036390">
    <property type="entry name" value="WH_DNA-bd_sf"/>
</dbReference>